<accession>A0A438ADV7</accession>
<dbReference type="OrthoDB" id="7842549at2"/>
<dbReference type="RefSeq" id="WP_127907649.1">
    <property type="nucleotide sequence ID" value="NZ_RQXX01000007.1"/>
</dbReference>
<name>A0A438ADV7_9RHOB</name>
<proteinExistence type="predicted"/>
<reference evidence="1 2" key="1">
    <citation type="submission" date="2018-11" db="EMBL/GenBank/DDBJ databases">
        <title>Mesobaculum littorinae gen. nov., sp. nov., isolated from Littorina scabra that represents a novel genus of the order Rhodobacteraceae.</title>
        <authorList>
            <person name="Li F."/>
        </authorList>
    </citation>
    <scope>NUCLEOTIDE SEQUENCE [LARGE SCALE GENOMIC DNA]</scope>
    <source>
        <strain evidence="1 2">M0103</strain>
    </source>
</reference>
<evidence type="ECO:0000313" key="1">
    <source>
        <dbReference type="EMBL" id="RVV96855.1"/>
    </source>
</evidence>
<protein>
    <submittedName>
        <fullName evidence="1">Uncharacterized protein</fullName>
    </submittedName>
</protein>
<sequence>MQALVPAETLFLTATAGIGAPVVLSDEAELMPALSLGDVLAEEMDLDVSYGTLVVIEPAGIDPHARAGSRHLGRILAEILLCVMRRGVFPLERETDALYLMACGFGRLSDTPRLSALGVRPAEFHDGLARGLGRYWSGAEATGVCETGLFSGPEALTSPETRAFLRALDPGFSVSDLSRIEAAVTLADTSPRSSEEVFACLADGVGAKLGSQGAVSHKSGYRMS</sequence>
<organism evidence="1 2">
    <name type="scientific">Mesobaculum littorinae</name>
    <dbReference type="NCBI Taxonomy" id="2486419"/>
    <lineage>
        <taxon>Bacteria</taxon>
        <taxon>Pseudomonadati</taxon>
        <taxon>Pseudomonadota</taxon>
        <taxon>Alphaproteobacteria</taxon>
        <taxon>Rhodobacterales</taxon>
        <taxon>Roseobacteraceae</taxon>
        <taxon>Mesobaculum</taxon>
    </lineage>
</organism>
<evidence type="ECO:0000313" key="2">
    <source>
        <dbReference type="Proteomes" id="UP000285908"/>
    </source>
</evidence>
<dbReference type="Proteomes" id="UP000285908">
    <property type="component" value="Unassembled WGS sequence"/>
</dbReference>
<dbReference type="EMBL" id="RQXX01000007">
    <property type="protein sequence ID" value="RVV96855.1"/>
    <property type="molecule type" value="Genomic_DNA"/>
</dbReference>
<keyword evidence="2" id="KW-1185">Reference proteome</keyword>
<gene>
    <name evidence="1" type="ORF">EKE94_16035</name>
</gene>
<dbReference type="AlphaFoldDB" id="A0A438ADV7"/>
<comment type="caution">
    <text evidence="1">The sequence shown here is derived from an EMBL/GenBank/DDBJ whole genome shotgun (WGS) entry which is preliminary data.</text>
</comment>